<dbReference type="InterPro" id="IPR038158">
    <property type="entry name" value="H-NOX_domain_sf"/>
</dbReference>
<evidence type="ECO:0000313" key="3">
    <source>
        <dbReference type="Proteomes" id="UP000196485"/>
    </source>
</evidence>
<dbReference type="EMBL" id="FYAH01000002">
    <property type="protein sequence ID" value="SMY15974.1"/>
    <property type="molecule type" value="Genomic_DNA"/>
</dbReference>
<sequence length="179" mass="20195">MKGIIFTEFISIVEQNFGLDISQQMFDDANDSGIYTAVGSYDHRQLIKLIISLSNITGISASQLQQTYGRLVFPSLLKALPIPNIEADDTLSFIRKVEQHIHLEVKKLYPDATPPKFIFNNQTQSTMTMDYHSSRCMGHVCMGLLEGCAHYFNQSLTITMQPMNDSQNHVRFSLTLTGN</sequence>
<dbReference type="InterPro" id="IPR024096">
    <property type="entry name" value="NO_sig/Golgi_transp_ligand-bd"/>
</dbReference>
<dbReference type="Proteomes" id="UP000196485">
    <property type="component" value="Unassembled WGS sequence"/>
</dbReference>
<organism evidence="2 3">
    <name type="scientific">Photobacterium aquimaris</name>
    <dbReference type="NCBI Taxonomy" id="512643"/>
    <lineage>
        <taxon>Bacteria</taxon>
        <taxon>Pseudomonadati</taxon>
        <taxon>Pseudomonadota</taxon>
        <taxon>Gammaproteobacteria</taxon>
        <taxon>Vibrionales</taxon>
        <taxon>Vibrionaceae</taxon>
        <taxon>Photobacterium</taxon>
    </lineage>
</organism>
<name>A0A1Y6KV87_9GAMM</name>
<dbReference type="AlphaFoldDB" id="A0A1Y6KV87"/>
<proteinExistence type="predicted"/>
<dbReference type="GO" id="GO:0020037">
    <property type="term" value="F:heme binding"/>
    <property type="evidence" value="ECO:0007669"/>
    <property type="project" value="InterPro"/>
</dbReference>
<reference evidence="3" key="1">
    <citation type="submission" date="2017-06" db="EMBL/GenBank/DDBJ databases">
        <authorList>
            <person name="Rodrigo-Torres L."/>
            <person name="Arahal R. D."/>
            <person name="Lucena T."/>
        </authorList>
    </citation>
    <scope>NUCLEOTIDE SEQUENCE [LARGE SCALE GENOMIC DNA]</scope>
    <source>
        <strain evidence="3">type strain: CECT 9192</strain>
    </source>
</reference>
<accession>A0A1Y6KV87</accession>
<evidence type="ECO:0000313" key="2">
    <source>
        <dbReference type="EMBL" id="SMY15974.1"/>
    </source>
</evidence>
<evidence type="ECO:0000259" key="1">
    <source>
        <dbReference type="Pfam" id="PF07700"/>
    </source>
</evidence>
<dbReference type="RefSeq" id="WP_087820123.1">
    <property type="nucleotide sequence ID" value="NZ_FYAH01000002.1"/>
</dbReference>
<keyword evidence="3" id="KW-1185">Reference proteome</keyword>
<dbReference type="Pfam" id="PF07700">
    <property type="entry name" value="HNOB"/>
    <property type="match status" value="1"/>
</dbReference>
<dbReference type="SUPFAM" id="SSF111126">
    <property type="entry name" value="Ligand-binding domain in the NO signalling and Golgi transport"/>
    <property type="match status" value="1"/>
</dbReference>
<dbReference type="InterPro" id="IPR011644">
    <property type="entry name" value="Heme_NO-bd"/>
</dbReference>
<protein>
    <submittedName>
        <fullName evidence="2">Heme NO binding protein</fullName>
    </submittedName>
</protein>
<feature type="domain" description="Heme NO-binding" evidence="1">
    <location>
        <begin position="2"/>
        <end position="159"/>
    </location>
</feature>
<dbReference type="Gene3D" id="3.90.1520.10">
    <property type="entry name" value="H-NOX domain"/>
    <property type="match status" value="1"/>
</dbReference>
<gene>
    <name evidence="2" type="ORF">PAQU9191_01205</name>
</gene>